<dbReference type="GO" id="GO:0042800">
    <property type="term" value="F:histone H3K4 methyltransferase activity"/>
    <property type="evidence" value="ECO:0007669"/>
    <property type="project" value="TreeGrafter"/>
</dbReference>
<dbReference type="InterPro" id="IPR036388">
    <property type="entry name" value="WH-like_DNA-bd_sf"/>
</dbReference>
<dbReference type="GO" id="GO:0006303">
    <property type="term" value="P:double-strand break repair via nonhomologous end joining"/>
    <property type="evidence" value="ECO:0007669"/>
    <property type="project" value="TreeGrafter"/>
</dbReference>
<dbReference type="InterPro" id="IPR052709">
    <property type="entry name" value="Transposase-MT_Hybrid"/>
</dbReference>
<dbReference type="AlphaFoldDB" id="A0A023F551"/>
<sequence>MTVSYEILVVLRHYWKKSCSAAEAAREINRIEGEGLLDERTARRWFQKFLSGDTTLERKKGSGRPSLDIDDALQETVDSNPAISTRDLARECGASKDTVCRHLHSMGKVKRCSRLVPHELTPQQSTKRVEICKNLLMYPTDLRFYKKIVTCDEKWVYWRNPDTSGQWLSQGQTAFPVAVRGQFEKKSMLCVFWNYEGVIHHEFVPDGTTINSDLYCEQLDRVYAKLSQRYPALVNRKGVLFQQDNARPHTSRQTKEKFKNLDGIELLPHPPYSPDLAPSDFYLFRSMAHFLKGKRFDTFQEVETAVQEFFDSHPKEWYQQGIKQLAERWQATIDNNGLYFE</sequence>
<dbReference type="GO" id="GO:0003697">
    <property type="term" value="F:single-stranded DNA binding"/>
    <property type="evidence" value="ECO:0007669"/>
    <property type="project" value="TreeGrafter"/>
</dbReference>
<evidence type="ECO:0000259" key="1">
    <source>
        <dbReference type="Pfam" id="PF17906"/>
    </source>
</evidence>
<dbReference type="GO" id="GO:0000729">
    <property type="term" value="P:DNA double-strand break processing"/>
    <property type="evidence" value="ECO:0007669"/>
    <property type="project" value="TreeGrafter"/>
</dbReference>
<accession>A0A023F551</accession>
<dbReference type="PANTHER" id="PTHR46060:SF2">
    <property type="entry name" value="HISTONE-LYSINE N-METHYLTRANSFERASE SETMAR"/>
    <property type="match status" value="1"/>
</dbReference>
<dbReference type="GO" id="GO:0000793">
    <property type="term" value="C:condensed chromosome"/>
    <property type="evidence" value="ECO:0007669"/>
    <property type="project" value="TreeGrafter"/>
</dbReference>
<feature type="domain" description="Mos1 transposase HTH" evidence="1">
    <location>
        <begin position="10"/>
        <end position="53"/>
    </location>
</feature>
<dbReference type="GO" id="GO:0003690">
    <property type="term" value="F:double-stranded DNA binding"/>
    <property type="evidence" value="ECO:0007669"/>
    <property type="project" value="TreeGrafter"/>
</dbReference>
<dbReference type="GO" id="GO:0005634">
    <property type="term" value="C:nucleus"/>
    <property type="evidence" value="ECO:0007669"/>
    <property type="project" value="TreeGrafter"/>
</dbReference>
<dbReference type="GO" id="GO:0000014">
    <property type="term" value="F:single-stranded DNA endodeoxyribonuclease activity"/>
    <property type="evidence" value="ECO:0007669"/>
    <property type="project" value="TreeGrafter"/>
</dbReference>
<feature type="non-terminal residue" evidence="2">
    <location>
        <position position="341"/>
    </location>
</feature>
<reference evidence="2" key="1">
    <citation type="journal article" date="2014" name="PLoS Negl. Trop. Dis.">
        <title>An updated insight into the Sialotranscriptome of Triatoma infestans: developmental stage and geographic variations.</title>
        <authorList>
            <person name="Schwarz A."/>
            <person name="Medrano-Mercado N."/>
            <person name="Schaub G.A."/>
            <person name="Struchiner C.J."/>
            <person name="Bargues M.D."/>
            <person name="Levy M.Z."/>
            <person name="Ribeiro J.M."/>
        </authorList>
    </citation>
    <scope>NUCLEOTIDE SEQUENCE</scope>
    <source>
        <strain evidence="2">Chile</strain>
        <tissue evidence="2">Salivary glands</tissue>
    </source>
</reference>
<dbReference type="GO" id="GO:0044547">
    <property type="term" value="F:DNA topoisomerase binding"/>
    <property type="evidence" value="ECO:0007669"/>
    <property type="project" value="TreeGrafter"/>
</dbReference>
<dbReference type="Gene3D" id="1.10.10.10">
    <property type="entry name" value="Winged helix-like DNA-binding domain superfamily/Winged helix DNA-binding domain"/>
    <property type="match status" value="1"/>
</dbReference>
<proteinExistence type="evidence at transcript level"/>
<dbReference type="Pfam" id="PF01359">
    <property type="entry name" value="Transposase_1"/>
    <property type="match status" value="1"/>
</dbReference>
<dbReference type="Pfam" id="PF17906">
    <property type="entry name" value="HTH_48"/>
    <property type="match status" value="1"/>
</dbReference>
<dbReference type="InterPro" id="IPR001888">
    <property type="entry name" value="Transposase_1"/>
</dbReference>
<organism evidence="2">
    <name type="scientific">Triatoma infestans</name>
    <name type="common">Assassin bug</name>
    <dbReference type="NCBI Taxonomy" id="30076"/>
    <lineage>
        <taxon>Eukaryota</taxon>
        <taxon>Metazoa</taxon>
        <taxon>Ecdysozoa</taxon>
        <taxon>Arthropoda</taxon>
        <taxon>Hexapoda</taxon>
        <taxon>Insecta</taxon>
        <taxon>Pterygota</taxon>
        <taxon>Neoptera</taxon>
        <taxon>Paraneoptera</taxon>
        <taxon>Hemiptera</taxon>
        <taxon>Heteroptera</taxon>
        <taxon>Panheteroptera</taxon>
        <taxon>Cimicomorpha</taxon>
        <taxon>Reduviidae</taxon>
        <taxon>Triatominae</taxon>
        <taxon>Triatoma</taxon>
    </lineage>
</organism>
<dbReference type="Gene3D" id="3.30.420.10">
    <property type="entry name" value="Ribonuclease H-like superfamily/Ribonuclease H"/>
    <property type="match status" value="1"/>
</dbReference>
<dbReference type="GO" id="GO:0015074">
    <property type="term" value="P:DNA integration"/>
    <property type="evidence" value="ECO:0007669"/>
    <property type="project" value="TreeGrafter"/>
</dbReference>
<dbReference type="GO" id="GO:0035861">
    <property type="term" value="C:site of double-strand break"/>
    <property type="evidence" value="ECO:0007669"/>
    <property type="project" value="TreeGrafter"/>
</dbReference>
<dbReference type="Gene3D" id="1.10.10.1450">
    <property type="match status" value="1"/>
</dbReference>
<dbReference type="GO" id="GO:0044774">
    <property type="term" value="P:mitotic DNA integrity checkpoint signaling"/>
    <property type="evidence" value="ECO:0007669"/>
    <property type="project" value="TreeGrafter"/>
</dbReference>
<dbReference type="GO" id="GO:0046975">
    <property type="term" value="F:histone H3K36 methyltransferase activity"/>
    <property type="evidence" value="ECO:0007669"/>
    <property type="project" value="TreeGrafter"/>
</dbReference>
<evidence type="ECO:0000313" key="2">
    <source>
        <dbReference type="EMBL" id="JAC16676.1"/>
    </source>
</evidence>
<dbReference type="EMBL" id="GBBI01002036">
    <property type="protein sequence ID" value="JAC16676.1"/>
    <property type="molecule type" value="mRNA"/>
</dbReference>
<dbReference type="InterPro" id="IPR041426">
    <property type="entry name" value="Mos1_HTH"/>
</dbReference>
<dbReference type="GO" id="GO:0031297">
    <property type="term" value="P:replication fork processing"/>
    <property type="evidence" value="ECO:0007669"/>
    <property type="project" value="TreeGrafter"/>
</dbReference>
<dbReference type="InterPro" id="IPR036397">
    <property type="entry name" value="RNaseH_sf"/>
</dbReference>
<name>A0A023F551_TRIIF</name>
<dbReference type="PANTHER" id="PTHR46060">
    <property type="entry name" value="MARINER MOS1 TRANSPOSASE-LIKE PROTEIN"/>
    <property type="match status" value="1"/>
</dbReference>
<protein>
    <submittedName>
        <fullName evidence="2">Putative transposase</fullName>
    </submittedName>
</protein>